<feature type="transmembrane region" description="Helical" evidence="5">
    <location>
        <begin position="174"/>
        <end position="203"/>
    </location>
</feature>
<accession>A0AAE3KTX4</accession>
<feature type="transmembrane region" description="Helical" evidence="5">
    <location>
        <begin position="210"/>
        <end position="232"/>
    </location>
</feature>
<dbReference type="PANTHER" id="PTHR31154:SF4">
    <property type="entry name" value="MEMBRANE TRANSPORTER PROTEIN"/>
    <property type="match status" value="1"/>
</dbReference>
<evidence type="ECO:0000256" key="5">
    <source>
        <dbReference type="RuleBase" id="RU363041"/>
    </source>
</evidence>
<comment type="similarity">
    <text evidence="5">Belongs to the 4-toluene sulfonate uptake permease (TSUP) (TC 2.A.102) family.</text>
</comment>
<dbReference type="AlphaFoldDB" id="A0AAE3KTX4"/>
<dbReference type="Pfam" id="PF01925">
    <property type="entry name" value="TauE"/>
    <property type="match status" value="1"/>
</dbReference>
<feature type="transmembrane region" description="Helical" evidence="5">
    <location>
        <begin position="7"/>
        <end position="24"/>
    </location>
</feature>
<reference evidence="6 7" key="1">
    <citation type="submission" date="2018-11" db="EMBL/GenBank/DDBJ databases">
        <title>Novel bacteria species description.</title>
        <authorList>
            <person name="Han J.-H."/>
        </authorList>
    </citation>
    <scope>NUCLEOTIDE SEQUENCE [LARGE SCALE GENOMIC DNA]</scope>
    <source>
        <strain evidence="6 7">KCTC23259</strain>
    </source>
</reference>
<keyword evidence="3 5" id="KW-1133">Transmembrane helix</keyword>
<dbReference type="GO" id="GO:0005886">
    <property type="term" value="C:plasma membrane"/>
    <property type="evidence" value="ECO:0007669"/>
    <property type="project" value="UniProtKB-SubCell"/>
</dbReference>
<keyword evidence="5" id="KW-1003">Cell membrane</keyword>
<dbReference type="EMBL" id="RJUF01000179">
    <property type="protein sequence ID" value="MCP9764977.1"/>
    <property type="molecule type" value="Genomic_DNA"/>
</dbReference>
<comment type="caution">
    <text evidence="6">The sequence shown here is derived from an EMBL/GenBank/DDBJ whole genome shotgun (WGS) entry which is preliminary data.</text>
</comment>
<evidence type="ECO:0000256" key="4">
    <source>
        <dbReference type="ARBA" id="ARBA00023136"/>
    </source>
</evidence>
<feature type="transmembrane region" description="Helical" evidence="5">
    <location>
        <begin position="270"/>
        <end position="289"/>
    </location>
</feature>
<evidence type="ECO:0000313" key="7">
    <source>
        <dbReference type="Proteomes" id="UP001204144"/>
    </source>
</evidence>
<name>A0AAE3KTX4_9BACT</name>
<evidence type="ECO:0000256" key="1">
    <source>
        <dbReference type="ARBA" id="ARBA00004141"/>
    </source>
</evidence>
<dbReference type="Proteomes" id="UP001204144">
    <property type="component" value="Unassembled WGS sequence"/>
</dbReference>
<feature type="transmembrane region" description="Helical" evidence="5">
    <location>
        <begin position="36"/>
        <end position="66"/>
    </location>
</feature>
<feature type="transmembrane region" description="Helical" evidence="5">
    <location>
        <begin position="105"/>
        <end position="125"/>
    </location>
</feature>
<feature type="transmembrane region" description="Helical" evidence="5">
    <location>
        <begin position="78"/>
        <end position="99"/>
    </location>
</feature>
<organism evidence="6 7">
    <name type="scientific">Lacihabitans soyangensis</name>
    <dbReference type="NCBI Taxonomy" id="869394"/>
    <lineage>
        <taxon>Bacteria</taxon>
        <taxon>Pseudomonadati</taxon>
        <taxon>Bacteroidota</taxon>
        <taxon>Cytophagia</taxon>
        <taxon>Cytophagales</taxon>
        <taxon>Leadbetterellaceae</taxon>
        <taxon>Lacihabitans</taxon>
    </lineage>
</organism>
<keyword evidence="2 5" id="KW-0812">Transmembrane</keyword>
<protein>
    <recommendedName>
        <fullName evidence="5">Probable membrane transporter protein</fullName>
    </recommendedName>
</protein>
<feature type="transmembrane region" description="Helical" evidence="5">
    <location>
        <begin position="244"/>
        <end position="263"/>
    </location>
</feature>
<keyword evidence="4 5" id="KW-0472">Membrane</keyword>
<dbReference type="InterPro" id="IPR002781">
    <property type="entry name" value="TM_pro_TauE-like"/>
</dbReference>
<evidence type="ECO:0000313" key="6">
    <source>
        <dbReference type="EMBL" id="MCP9764977.1"/>
    </source>
</evidence>
<proteinExistence type="inferred from homology"/>
<evidence type="ECO:0000256" key="2">
    <source>
        <dbReference type="ARBA" id="ARBA00022692"/>
    </source>
</evidence>
<sequence length="320" mass="35855">MKKLPKLYIVFYLLVISAWLIYVTQNQLFYYIEKHIWAVVTMIFGSFIAGSSPEGSAAVAYPVFTLLLDIKPAVARNFAFAIQSIGMTAASLLILGLRIKVDWNYIKYVTIGGIFGLVFGTYYVVPLISPPMAKLFFVSLWLSFGIVLWRENLIPTRMVHDLIENFQKSDMLKLLFFGLIGGIISSIFGTGINIFTFCLMTIYYGINEKVAVPSSIIIMSIETLLGFFMHAGVINDFQPEAFEMWIACIPFVIVFAPLGSFVVSKLPRTAIANFLNIILFVQFAGAMWVIKPNAFQLTICGLTLLSGLILFFFLSKNARS</sequence>
<dbReference type="RefSeq" id="WP_255038664.1">
    <property type="nucleotide sequence ID" value="NZ_RJUF01000179.1"/>
</dbReference>
<keyword evidence="7" id="KW-1185">Reference proteome</keyword>
<evidence type="ECO:0000256" key="3">
    <source>
        <dbReference type="ARBA" id="ARBA00022989"/>
    </source>
</evidence>
<feature type="transmembrane region" description="Helical" evidence="5">
    <location>
        <begin position="295"/>
        <end position="314"/>
    </location>
</feature>
<dbReference type="PANTHER" id="PTHR31154">
    <property type="entry name" value="MEMBRANE TRANSPORTER PROTEIN"/>
    <property type="match status" value="1"/>
</dbReference>
<comment type="subcellular location">
    <subcellularLocation>
        <location evidence="5">Cell membrane</location>
        <topology evidence="5">Multi-pass membrane protein</topology>
    </subcellularLocation>
    <subcellularLocation>
        <location evidence="1">Membrane</location>
        <topology evidence="1">Multi-pass membrane protein</topology>
    </subcellularLocation>
</comment>
<gene>
    <name evidence="6" type="ORF">EGI31_18745</name>
</gene>